<sequence>MTDKKEEYDYYSDSENEKPNQETEQQPQTQAKSPENEQEIKKDENDSSKTAEESSIPKTDTPIEETNKGIMQVSQVLAGSTNNETDKQETTETQPENEEKPKTDEENKQENKENQENTLSLQPLSSVIQEKLLDTDKPAEKDDKSTEIQQEEKEKPQTENENSTIENSELNLHLDQGTENNGAQQQPGCNMPLNLQKIVYHSENSLTYKALNGEELPPLTEGMYASIAHDLRKYIDICSEKGMISEAFYVQVICDGIKNDKTAQKVQKNKELHSIEQKIKQTNDEIEERNKYWNTEQEKIDRELEMSLQELEMQKDKAFTDLDNEWKSPQKMQLYSKPSPALLNMRDIVKRMIRAKKFEDVQTLSKLIETKEHEEAEEAQKRMDSDYRAADQHLFEKFEHEKKVIYANYEKRKYNIQRLREKNFRPINQRLENLTKQKESLLKSQKKVMLSEKVTKKNRGKVTARDPTKSSRAAQNESVPLPSLIKNPKLHLQGVTPIRREKSSHSSASLVRPKNNSTPRGVESRLSK</sequence>
<reference evidence="2" key="1">
    <citation type="submission" date="2006-10" db="EMBL/GenBank/DDBJ databases">
        <authorList>
            <person name="Amadeo P."/>
            <person name="Zhao Q."/>
            <person name="Wortman J."/>
            <person name="Fraser-Liggett C."/>
            <person name="Carlton J."/>
        </authorList>
    </citation>
    <scope>NUCLEOTIDE SEQUENCE</scope>
    <source>
        <strain evidence="2">G3</strain>
    </source>
</reference>
<dbReference type="VEuPathDB" id="TrichDB:TVAG_134310"/>
<evidence type="ECO:0000256" key="1">
    <source>
        <dbReference type="SAM" id="MobiDB-lite"/>
    </source>
</evidence>
<gene>
    <name evidence="2" type="ORF">TVAG_134310</name>
</gene>
<feature type="compositionally biased region" description="Polar residues" evidence="1">
    <location>
        <begin position="118"/>
        <end position="128"/>
    </location>
</feature>
<proteinExistence type="predicted"/>
<dbReference type="OrthoDB" id="10661607at2759"/>
<dbReference type="VEuPathDB" id="TrichDB:TVAGG3_0851310"/>
<dbReference type="PANTHER" id="PTHR47026">
    <property type="entry name" value="PIGMENTOSA GTPASE REGULATOR-LIKE PROTEIN, PUTATIVE-RELATED"/>
    <property type="match status" value="1"/>
</dbReference>
<protein>
    <submittedName>
        <fullName evidence="2">Uncharacterized protein</fullName>
    </submittedName>
</protein>
<dbReference type="Proteomes" id="UP000001542">
    <property type="component" value="Unassembled WGS sequence"/>
</dbReference>
<feature type="compositionally biased region" description="Polar residues" evidence="1">
    <location>
        <begin position="505"/>
        <end position="519"/>
    </location>
</feature>
<feature type="compositionally biased region" description="Basic and acidic residues" evidence="1">
    <location>
        <begin position="34"/>
        <end position="52"/>
    </location>
</feature>
<keyword evidence="3" id="KW-1185">Reference proteome</keyword>
<dbReference type="InParanoid" id="A2F382"/>
<feature type="region of interest" description="Disordered" evidence="1">
    <location>
        <begin position="1"/>
        <end position="165"/>
    </location>
</feature>
<dbReference type="AlphaFoldDB" id="A2F382"/>
<evidence type="ECO:0000313" key="3">
    <source>
        <dbReference type="Proteomes" id="UP000001542"/>
    </source>
</evidence>
<dbReference type="SMR" id="A2F382"/>
<feature type="compositionally biased region" description="Basic and acidic residues" evidence="1">
    <location>
        <begin position="97"/>
        <end position="115"/>
    </location>
</feature>
<dbReference type="RefSeq" id="XP_001313570.1">
    <property type="nucleotide sequence ID" value="XM_001313569.1"/>
</dbReference>
<feature type="compositionally biased region" description="Polar residues" evidence="1">
    <location>
        <begin position="72"/>
        <end position="83"/>
    </location>
</feature>
<dbReference type="EMBL" id="DS113594">
    <property type="protein sequence ID" value="EAY00641.1"/>
    <property type="molecule type" value="Genomic_DNA"/>
</dbReference>
<accession>A2F382</accession>
<organism evidence="2 3">
    <name type="scientific">Trichomonas vaginalis (strain ATCC PRA-98 / G3)</name>
    <dbReference type="NCBI Taxonomy" id="412133"/>
    <lineage>
        <taxon>Eukaryota</taxon>
        <taxon>Metamonada</taxon>
        <taxon>Parabasalia</taxon>
        <taxon>Trichomonadida</taxon>
        <taxon>Trichomonadidae</taxon>
        <taxon>Trichomonas</taxon>
    </lineage>
</organism>
<dbReference type="PANTHER" id="PTHR47026:SF2">
    <property type="entry name" value="FLAGELLAR ASSOCIATED PROTEIN"/>
    <property type="match status" value="1"/>
</dbReference>
<dbReference type="KEGG" id="tva:4758463"/>
<reference evidence="2" key="2">
    <citation type="journal article" date="2007" name="Science">
        <title>Draft genome sequence of the sexually transmitted pathogen Trichomonas vaginalis.</title>
        <authorList>
            <person name="Carlton J.M."/>
            <person name="Hirt R.P."/>
            <person name="Silva J.C."/>
            <person name="Delcher A.L."/>
            <person name="Schatz M."/>
            <person name="Zhao Q."/>
            <person name="Wortman J.R."/>
            <person name="Bidwell S.L."/>
            <person name="Alsmark U.C.M."/>
            <person name="Besteiro S."/>
            <person name="Sicheritz-Ponten T."/>
            <person name="Noel C.J."/>
            <person name="Dacks J.B."/>
            <person name="Foster P.G."/>
            <person name="Simillion C."/>
            <person name="Van de Peer Y."/>
            <person name="Miranda-Saavedra D."/>
            <person name="Barton G.J."/>
            <person name="Westrop G.D."/>
            <person name="Mueller S."/>
            <person name="Dessi D."/>
            <person name="Fiori P.L."/>
            <person name="Ren Q."/>
            <person name="Paulsen I."/>
            <person name="Zhang H."/>
            <person name="Bastida-Corcuera F.D."/>
            <person name="Simoes-Barbosa A."/>
            <person name="Brown M.T."/>
            <person name="Hayes R.D."/>
            <person name="Mukherjee M."/>
            <person name="Okumura C.Y."/>
            <person name="Schneider R."/>
            <person name="Smith A.J."/>
            <person name="Vanacova S."/>
            <person name="Villalvazo M."/>
            <person name="Haas B.J."/>
            <person name="Pertea M."/>
            <person name="Feldblyum T.V."/>
            <person name="Utterback T.R."/>
            <person name="Shu C.L."/>
            <person name="Osoegawa K."/>
            <person name="de Jong P.J."/>
            <person name="Hrdy I."/>
            <person name="Horvathova L."/>
            <person name="Zubacova Z."/>
            <person name="Dolezal P."/>
            <person name="Malik S.B."/>
            <person name="Logsdon J.M. Jr."/>
            <person name="Henze K."/>
            <person name="Gupta A."/>
            <person name="Wang C.C."/>
            <person name="Dunne R.L."/>
            <person name="Upcroft J.A."/>
            <person name="Upcroft P."/>
            <person name="White O."/>
            <person name="Salzberg S.L."/>
            <person name="Tang P."/>
            <person name="Chiu C.-H."/>
            <person name="Lee Y.-S."/>
            <person name="Embley T.M."/>
            <person name="Coombs G.H."/>
            <person name="Mottram J.C."/>
            <person name="Tachezy J."/>
            <person name="Fraser-Liggett C.M."/>
            <person name="Johnson P.J."/>
        </authorList>
    </citation>
    <scope>NUCLEOTIDE SEQUENCE [LARGE SCALE GENOMIC DNA]</scope>
    <source>
        <strain evidence="2">G3</strain>
    </source>
</reference>
<feature type="compositionally biased region" description="Basic and acidic residues" evidence="1">
    <location>
        <begin position="131"/>
        <end position="158"/>
    </location>
</feature>
<name>A2F382_TRIV3</name>
<feature type="region of interest" description="Disordered" evidence="1">
    <location>
        <begin position="452"/>
        <end position="528"/>
    </location>
</feature>
<evidence type="ECO:0000313" key="2">
    <source>
        <dbReference type="EMBL" id="EAY00641.1"/>
    </source>
</evidence>